<accession>A0A1G6GNM5</accession>
<dbReference type="Proteomes" id="UP000199039">
    <property type="component" value="Unassembled WGS sequence"/>
</dbReference>
<protein>
    <submittedName>
        <fullName evidence="1">Uncharacterized protein</fullName>
    </submittedName>
</protein>
<proteinExistence type="predicted"/>
<keyword evidence="2" id="KW-1185">Reference proteome</keyword>
<reference evidence="1 2" key="1">
    <citation type="submission" date="2016-09" db="EMBL/GenBank/DDBJ databases">
        <authorList>
            <person name="Capua I."/>
            <person name="De Benedictis P."/>
            <person name="Joannis T."/>
            <person name="Lombin L.H."/>
            <person name="Cattoli G."/>
        </authorList>
    </citation>
    <scope>NUCLEOTIDE SEQUENCE [LARGE SCALE GENOMIC DNA]</scope>
    <source>
        <strain evidence="1 2">ISLP-3</strain>
    </source>
</reference>
<organism evidence="1 2">
    <name type="scientific">Sanguibacter gelidistatuariae</name>
    <dbReference type="NCBI Taxonomy" id="1814289"/>
    <lineage>
        <taxon>Bacteria</taxon>
        <taxon>Bacillati</taxon>
        <taxon>Actinomycetota</taxon>
        <taxon>Actinomycetes</taxon>
        <taxon>Micrococcales</taxon>
        <taxon>Sanguibacteraceae</taxon>
        <taxon>Sanguibacter</taxon>
    </lineage>
</organism>
<dbReference type="RefSeq" id="WP_093180310.1">
    <property type="nucleotide sequence ID" value="NZ_FMYH01000001.1"/>
</dbReference>
<sequence>MHDLSSDIDRLALVPLYIAVEPRDPRGEGPRSTEALEHIPAATLGEVAEVLIQLGVPADLLDGAVLGAPGWIVARTVGWSDGRIVRWAPDENPVNGPYPTLSSDDVATYLARAIDVSCRVASDLEIPGETSGDDAVGLVIEQRSGAVVGGMRSTDLPRLAHLASSDLWFAQIDGASIVAGVDPTTDLEPVVTCASPTANVGLERNGPWRRMGLVRSGAIVTAHQWGPQWFRVDPSGGADPASDVLALVDDYFDVPSADAEDIAQEFNLGPAQTDLLADLLDDVDVDDPFTALLRLLDLPVEAAEVAEGWLPPADLPGVRRVEAQPFVRAMWSSLTTVPTEPGRINDLQRLWIRRPRLYWVLSAVETVACAGGAVALLRAPMVGPTSRRTGVRRAAGWALAVAAVLSAADMAVPRRWRGSGATGSH</sequence>
<evidence type="ECO:0000313" key="2">
    <source>
        <dbReference type="Proteomes" id="UP000199039"/>
    </source>
</evidence>
<name>A0A1G6GNM5_9MICO</name>
<dbReference type="OrthoDB" id="5137300at2"/>
<gene>
    <name evidence="1" type="ORF">SAMN05216410_0325</name>
</gene>
<dbReference type="AlphaFoldDB" id="A0A1G6GNM5"/>
<dbReference type="STRING" id="1814289.SAMN05216410_0325"/>
<dbReference type="EMBL" id="FMYH01000001">
    <property type="protein sequence ID" value="SDB83602.1"/>
    <property type="molecule type" value="Genomic_DNA"/>
</dbReference>
<evidence type="ECO:0000313" key="1">
    <source>
        <dbReference type="EMBL" id="SDB83602.1"/>
    </source>
</evidence>